<reference evidence="1 2" key="1">
    <citation type="submission" date="2016-10" db="EMBL/GenBank/DDBJ databases">
        <authorList>
            <person name="de Groot N.N."/>
        </authorList>
    </citation>
    <scope>NUCLEOTIDE SEQUENCE [LARGE SCALE GENOMIC DNA]</scope>
    <source>
        <strain evidence="1 2">CGMCC 4.3491</strain>
    </source>
</reference>
<evidence type="ECO:0000313" key="2">
    <source>
        <dbReference type="Proteomes" id="UP000198891"/>
    </source>
</evidence>
<dbReference type="EMBL" id="FNPZ01000002">
    <property type="protein sequence ID" value="SDZ14295.1"/>
    <property type="molecule type" value="Genomic_DNA"/>
</dbReference>
<name>A0A1H3QMU8_9MICO</name>
<sequence>MDGDGATVGDAEAAVAALRAALDDLVRDLTAAGARTEALGAFEQKRSILGIRRGSALVPKGRVWRLGVLLLDTHGGLHEVGAVTRAVDPGRVTNQSPRAEERRDYRRAAYQGAFERGDTVNYDTTPVAVDADGLRAGGSLLSLAGDTVMVRWNKQPGAAGLTPLVPYLTERAALLTAPLP</sequence>
<evidence type="ECO:0000313" key="1">
    <source>
        <dbReference type="EMBL" id="SDZ14295.1"/>
    </source>
</evidence>
<organism evidence="1 2">
    <name type="scientific">Herbiconiux ginsengi</name>
    <dbReference type="NCBI Taxonomy" id="381665"/>
    <lineage>
        <taxon>Bacteria</taxon>
        <taxon>Bacillati</taxon>
        <taxon>Actinomycetota</taxon>
        <taxon>Actinomycetes</taxon>
        <taxon>Micrococcales</taxon>
        <taxon>Microbacteriaceae</taxon>
        <taxon>Herbiconiux</taxon>
    </lineage>
</organism>
<proteinExistence type="predicted"/>
<dbReference type="RefSeq" id="WP_092554283.1">
    <property type="nucleotide sequence ID" value="NZ_FNPZ01000002.1"/>
</dbReference>
<protein>
    <submittedName>
        <fullName evidence="1">Uncharacterized protein</fullName>
    </submittedName>
</protein>
<dbReference type="Proteomes" id="UP000198891">
    <property type="component" value="Unassembled WGS sequence"/>
</dbReference>
<gene>
    <name evidence="1" type="ORF">SAMN05216554_2616</name>
</gene>
<dbReference type="STRING" id="381665.SAMN05216554_2616"/>
<dbReference type="OrthoDB" id="5122834at2"/>
<keyword evidence="2" id="KW-1185">Reference proteome</keyword>
<dbReference type="AlphaFoldDB" id="A0A1H3QMU8"/>
<accession>A0A1H3QMU8</accession>